<evidence type="ECO:0000313" key="3">
    <source>
        <dbReference type="EMBL" id="KAJ7341651.1"/>
    </source>
</evidence>
<dbReference type="AlphaFoldDB" id="A0A9Q1B710"/>
<protein>
    <submittedName>
        <fullName evidence="3">Uncharacterized protein</fullName>
    </submittedName>
</protein>
<evidence type="ECO:0000256" key="2">
    <source>
        <dbReference type="SAM" id="SignalP"/>
    </source>
</evidence>
<dbReference type="EMBL" id="JAPFRF010000002">
    <property type="protein sequence ID" value="KAJ7341651.1"/>
    <property type="molecule type" value="Genomic_DNA"/>
</dbReference>
<keyword evidence="1" id="KW-1133">Transmembrane helix</keyword>
<proteinExistence type="predicted"/>
<keyword evidence="1" id="KW-0812">Transmembrane</keyword>
<name>A0A9Q1B710_9SAUR</name>
<sequence>MAFYICRLFLFAADLTLASAISCVLYALTCLCLGSAVSLLMLLCSLGVARAVRAMIGRTGGAALRVASRCTLGQMLWRRTSEEAELGVVVAAHGGPVPTEEGASATQRAPLPGVQKNPQLPLKGSSGVIKKPSILAWEEEKDTLKEDEGRMPRKQKNSFLSPACLLALLWAPVDLVCPCLKKTRYRLLSTLLKSQD</sequence>
<comment type="caution">
    <text evidence="3">The sequence shown here is derived from an EMBL/GenBank/DDBJ whole genome shotgun (WGS) entry which is preliminary data.</text>
</comment>
<evidence type="ECO:0000313" key="4">
    <source>
        <dbReference type="Proteomes" id="UP001142489"/>
    </source>
</evidence>
<reference evidence="3" key="1">
    <citation type="journal article" date="2023" name="DNA Res.">
        <title>Chromosome-level genome assembly of Phrynocephalus forsythii using third-generation DNA sequencing and Hi-C analysis.</title>
        <authorList>
            <person name="Qi Y."/>
            <person name="Zhao W."/>
            <person name="Zhao Y."/>
            <person name="Niu C."/>
            <person name="Cao S."/>
            <person name="Zhang Y."/>
        </authorList>
    </citation>
    <scope>NUCLEOTIDE SEQUENCE</scope>
    <source>
        <tissue evidence="3">Muscle</tissue>
    </source>
</reference>
<dbReference type="Proteomes" id="UP001142489">
    <property type="component" value="Unassembled WGS sequence"/>
</dbReference>
<gene>
    <name evidence="3" type="ORF">JRQ81_006009</name>
</gene>
<feature type="signal peptide" evidence="2">
    <location>
        <begin position="1"/>
        <end position="20"/>
    </location>
</feature>
<evidence type="ECO:0000256" key="1">
    <source>
        <dbReference type="SAM" id="Phobius"/>
    </source>
</evidence>
<feature type="chain" id="PRO_5040112669" evidence="2">
    <location>
        <begin position="21"/>
        <end position="196"/>
    </location>
</feature>
<keyword evidence="2" id="KW-0732">Signal</keyword>
<organism evidence="3 4">
    <name type="scientific">Phrynocephalus forsythii</name>
    <dbReference type="NCBI Taxonomy" id="171643"/>
    <lineage>
        <taxon>Eukaryota</taxon>
        <taxon>Metazoa</taxon>
        <taxon>Chordata</taxon>
        <taxon>Craniata</taxon>
        <taxon>Vertebrata</taxon>
        <taxon>Euteleostomi</taxon>
        <taxon>Lepidosauria</taxon>
        <taxon>Squamata</taxon>
        <taxon>Bifurcata</taxon>
        <taxon>Unidentata</taxon>
        <taxon>Episquamata</taxon>
        <taxon>Toxicofera</taxon>
        <taxon>Iguania</taxon>
        <taxon>Acrodonta</taxon>
        <taxon>Agamidae</taxon>
        <taxon>Agaminae</taxon>
        <taxon>Phrynocephalus</taxon>
    </lineage>
</organism>
<accession>A0A9Q1B710</accession>
<feature type="transmembrane region" description="Helical" evidence="1">
    <location>
        <begin position="28"/>
        <end position="49"/>
    </location>
</feature>
<dbReference type="OrthoDB" id="2102561at2759"/>
<keyword evidence="4" id="KW-1185">Reference proteome</keyword>
<keyword evidence="1" id="KW-0472">Membrane</keyword>